<sequence length="24" mass="2707">MQLPVTDTYAIDSFIGAKFNFKIS</sequence>
<proteinExistence type="predicted"/>
<accession>A0A632SBJ6</accession>
<gene>
    <name evidence="1" type="ORF">BV441_24130</name>
</gene>
<feature type="non-terminal residue" evidence="1">
    <location>
        <position position="24"/>
    </location>
</feature>
<evidence type="ECO:0000313" key="1">
    <source>
        <dbReference type="EMBL" id="EDH0102070.1"/>
    </source>
</evidence>
<comment type="caution">
    <text evidence="1">The sequence shown here is derived from an EMBL/GenBank/DDBJ whole genome shotgun (WGS) entry which is preliminary data.</text>
</comment>
<protein>
    <submittedName>
        <fullName evidence="1">DUF2441 domain-containing protein</fullName>
    </submittedName>
</protein>
<dbReference type="EMBL" id="AAMGBI010000042">
    <property type="protein sequence ID" value="EDH0102070.1"/>
    <property type="molecule type" value="Genomic_DNA"/>
</dbReference>
<organism evidence="1">
    <name type="scientific">Salmonella newport</name>
    <dbReference type="NCBI Taxonomy" id="108619"/>
    <lineage>
        <taxon>Bacteria</taxon>
        <taxon>Pseudomonadati</taxon>
        <taxon>Pseudomonadota</taxon>
        <taxon>Gammaproteobacteria</taxon>
        <taxon>Enterobacterales</taxon>
        <taxon>Enterobacteriaceae</taxon>
        <taxon>Salmonella</taxon>
    </lineage>
</organism>
<name>A0A632SBJ6_SALNE</name>
<dbReference type="AlphaFoldDB" id="A0A632SBJ6"/>
<reference evidence="1" key="1">
    <citation type="submission" date="2018-07" db="EMBL/GenBank/DDBJ databases">
        <authorList>
            <consortium name="PulseNet: The National Subtyping Network for Foodborne Disease Surveillance"/>
            <person name="Tarr C.L."/>
            <person name="Trees E."/>
            <person name="Katz L.S."/>
            <person name="Carleton-Romer H.A."/>
            <person name="Stroika S."/>
            <person name="Kucerova Z."/>
            <person name="Roache K.F."/>
            <person name="Sabol A.L."/>
            <person name="Besser J."/>
            <person name="Gerner-Smidt P."/>
        </authorList>
    </citation>
    <scope>NUCLEOTIDE SEQUENCE</scope>
    <source>
        <strain evidence="1">PNUSAS006512</strain>
    </source>
</reference>